<name>A0ABV0TNL9_9TELE</name>
<evidence type="ECO:0000313" key="2">
    <source>
        <dbReference type="Proteomes" id="UP001482620"/>
    </source>
</evidence>
<reference evidence="1 2" key="1">
    <citation type="submission" date="2021-06" db="EMBL/GenBank/DDBJ databases">
        <authorList>
            <person name="Palmer J.M."/>
        </authorList>
    </citation>
    <scope>NUCLEOTIDE SEQUENCE [LARGE SCALE GENOMIC DNA]</scope>
    <source>
        <strain evidence="2">if_2019</strain>
        <tissue evidence="1">Muscle</tissue>
    </source>
</reference>
<organism evidence="1 2">
    <name type="scientific">Ilyodon furcidens</name>
    <name type="common">goldbreast splitfin</name>
    <dbReference type="NCBI Taxonomy" id="33524"/>
    <lineage>
        <taxon>Eukaryota</taxon>
        <taxon>Metazoa</taxon>
        <taxon>Chordata</taxon>
        <taxon>Craniata</taxon>
        <taxon>Vertebrata</taxon>
        <taxon>Euteleostomi</taxon>
        <taxon>Actinopterygii</taxon>
        <taxon>Neopterygii</taxon>
        <taxon>Teleostei</taxon>
        <taxon>Neoteleostei</taxon>
        <taxon>Acanthomorphata</taxon>
        <taxon>Ovalentaria</taxon>
        <taxon>Atherinomorphae</taxon>
        <taxon>Cyprinodontiformes</taxon>
        <taxon>Goodeidae</taxon>
        <taxon>Ilyodon</taxon>
    </lineage>
</organism>
<dbReference type="Proteomes" id="UP001482620">
    <property type="component" value="Unassembled WGS sequence"/>
</dbReference>
<accession>A0ABV0TNL9</accession>
<comment type="caution">
    <text evidence="1">The sequence shown here is derived from an EMBL/GenBank/DDBJ whole genome shotgun (WGS) entry which is preliminary data.</text>
</comment>
<evidence type="ECO:0000313" key="1">
    <source>
        <dbReference type="EMBL" id="MEQ2233832.1"/>
    </source>
</evidence>
<proteinExistence type="predicted"/>
<dbReference type="EMBL" id="JAHRIQ010037956">
    <property type="protein sequence ID" value="MEQ2233832.1"/>
    <property type="molecule type" value="Genomic_DNA"/>
</dbReference>
<protein>
    <submittedName>
        <fullName evidence="1">Uncharacterized protein</fullName>
    </submittedName>
</protein>
<sequence length="230" mass="27129">MCNISNFIHNFSLSSNLCCFRLNNLLRPAMNRGTWRIHRTHPSNLGKRRTHLLEPWRLDSIHRLIQDVIGLQKRPSKDTVLNFDKAILNDIRESVNLCLLNLWLQEPGCVTQNTEFWNFKLNFRPESNETEFSIQSKAIFKANKFNFNHYTQFQFSEINFQTNAFNFKVHKYRFSLSNSNSVSDGTSFIPWRVSKNVQIKHWNFDWIDKEVTLNLFETLLTPSRTAGKAL</sequence>
<gene>
    <name evidence="1" type="ORF">ILYODFUR_025841</name>
</gene>
<keyword evidence="2" id="KW-1185">Reference proteome</keyword>